<dbReference type="Proteomes" id="UP001060336">
    <property type="component" value="Chromosome"/>
</dbReference>
<dbReference type="GO" id="GO:0000287">
    <property type="term" value="F:magnesium ion binding"/>
    <property type="evidence" value="ECO:0007669"/>
    <property type="project" value="UniProtKB-UniRule"/>
</dbReference>
<dbReference type="GO" id="GO:0008270">
    <property type="term" value="F:zinc ion binding"/>
    <property type="evidence" value="ECO:0007669"/>
    <property type="project" value="UniProtKB-UniRule"/>
</dbReference>
<dbReference type="NCBIfam" id="NF000768">
    <property type="entry name" value="PRK00051.1"/>
    <property type="match status" value="1"/>
</dbReference>
<dbReference type="Gene3D" id="3.10.20.810">
    <property type="entry name" value="Phosphoribosyl-AMP cyclohydrolase"/>
    <property type="match status" value="1"/>
</dbReference>
<dbReference type="InterPro" id="IPR002496">
    <property type="entry name" value="PRib_AMP_CycHydrolase_dom"/>
</dbReference>
<comment type="similarity">
    <text evidence="11">Belongs to the PRA-CH family.</text>
</comment>
<keyword evidence="11" id="KW-0862">Zinc</keyword>
<reference evidence="13" key="1">
    <citation type="submission" date="2022-08" db="EMBL/GenBank/DDBJ databases">
        <title>Nisaea acidiphila sp. nov., isolated from a marine algal debris and emended description of the genus Nisaea Urios et al. 2008.</title>
        <authorList>
            <person name="Kwon K."/>
        </authorList>
    </citation>
    <scope>NUCLEOTIDE SEQUENCE</scope>
    <source>
        <strain evidence="13">MEBiC11861</strain>
    </source>
</reference>
<keyword evidence="11" id="KW-0479">Metal-binding</keyword>
<evidence type="ECO:0000313" key="13">
    <source>
        <dbReference type="EMBL" id="UUX52194.1"/>
    </source>
</evidence>
<dbReference type="KEGG" id="naci:NUH88_03945"/>
<comment type="pathway">
    <text evidence="3 11">Amino-acid biosynthesis; L-histidine biosynthesis; L-histidine from 5-phospho-alpha-D-ribose 1-diphosphate: step 3/9.</text>
</comment>
<sequence>MTADSLFAERGSMAEIEEGTSFQPKFDADGLIPCITQHAETGEVMMFAFMNRESLAKTLELGEAVYWSRSRGELWHKGATSGHVQKLVELRTDCDQDVVLLRVIAGPACHVGYDSCFYRAASIEDGKAVLTVVKDGKAYDPDAVYGKKG</sequence>
<dbReference type="InterPro" id="IPR038019">
    <property type="entry name" value="PRib_AMP_CycHydrolase_sf"/>
</dbReference>
<comment type="cofactor">
    <cofactor evidence="11">
        <name>Zn(2+)</name>
        <dbReference type="ChEBI" id="CHEBI:29105"/>
    </cofactor>
    <text evidence="11">Binds 1 zinc ion per subunit.</text>
</comment>
<comment type="subunit">
    <text evidence="11">Homodimer.</text>
</comment>
<dbReference type="PANTHER" id="PTHR42945:SF1">
    <property type="entry name" value="HISTIDINE BIOSYNTHESIS BIFUNCTIONAL PROTEIN HIS7"/>
    <property type="match status" value="1"/>
</dbReference>
<evidence type="ECO:0000256" key="10">
    <source>
        <dbReference type="ARBA" id="ARBA00023102"/>
    </source>
</evidence>
<dbReference type="InterPro" id="IPR026660">
    <property type="entry name" value="PRA-CH"/>
</dbReference>
<organism evidence="13 14">
    <name type="scientific">Nisaea acidiphila</name>
    <dbReference type="NCBI Taxonomy" id="1862145"/>
    <lineage>
        <taxon>Bacteria</taxon>
        <taxon>Pseudomonadati</taxon>
        <taxon>Pseudomonadota</taxon>
        <taxon>Alphaproteobacteria</taxon>
        <taxon>Rhodospirillales</taxon>
        <taxon>Thalassobaculaceae</taxon>
        <taxon>Nisaea</taxon>
    </lineage>
</organism>
<comment type="pathway">
    <text evidence="4">Amino-acid biosynthesis; L-histidine biosynthesis; L-histidine from 5-phospho-alpha-D-ribose 1-diphosphate: step 2/9.</text>
</comment>
<gene>
    <name evidence="11 13" type="primary">hisI</name>
    <name evidence="13" type="ORF">NUH88_03945</name>
</gene>
<keyword evidence="11" id="KW-0460">Magnesium</keyword>
<feature type="domain" description="Phosphoribosyl-AMP cyclohydrolase" evidence="12">
    <location>
        <begin position="46"/>
        <end position="118"/>
    </location>
</feature>
<dbReference type="GO" id="GO:0000105">
    <property type="term" value="P:L-histidine biosynthetic process"/>
    <property type="evidence" value="ECO:0007669"/>
    <property type="project" value="UniProtKB-UniRule"/>
</dbReference>
<dbReference type="Pfam" id="PF01502">
    <property type="entry name" value="PRA-CH"/>
    <property type="match status" value="1"/>
</dbReference>
<accession>A0A9J7AZK0</accession>
<keyword evidence="14" id="KW-1185">Reference proteome</keyword>
<comment type="catalytic activity">
    <reaction evidence="2">
        <text>1-(5-phospho-beta-D-ribosyl)-ATP + H2O = 1-(5-phospho-beta-D-ribosyl)-5'-AMP + diphosphate + H(+)</text>
        <dbReference type="Rhea" id="RHEA:22828"/>
        <dbReference type="ChEBI" id="CHEBI:15377"/>
        <dbReference type="ChEBI" id="CHEBI:15378"/>
        <dbReference type="ChEBI" id="CHEBI:33019"/>
        <dbReference type="ChEBI" id="CHEBI:59457"/>
        <dbReference type="ChEBI" id="CHEBI:73183"/>
        <dbReference type="EC" id="3.6.1.31"/>
    </reaction>
</comment>
<evidence type="ECO:0000256" key="9">
    <source>
        <dbReference type="ARBA" id="ARBA00022801"/>
    </source>
</evidence>
<feature type="binding site" evidence="11">
    <location>
        <position position="93"/>
    </location>
    <ligand>
        <name>Mg(2+)</name>
        <dbReference type="ChEBI" id="CHEBI:18420"/>
    </ligand>
</feature>
<feature type="binding site" evidence="11">
    <location>
        <position position="97"/>
    </location>
    <ligand>
        <name>Mg(2+)</name>
        <dbReference type="ChEBI" id="CHEBI:18420"/>
    </ligand>
</feature>
<comment type="similarity">
    <text evidence="5">In the C-terminal section; belongs to the PRA-PH family.</text>
</comment>
<evidence type="ECO:0000256" key="8">
    <source>
        <dbReference type="ARBA" id="ARBA00022605"/>
    </source>
</evidence>
<keyword evidence="7 11" id="KW-0963">Cytoplasm</keyword>
<comment type="similarity">
    <text evidence="6">In the N-terminal section; belongs to the PRA-CH family.</text>
</comment>
<comment type="subcellular location">
    <subcellularLocation>
        <location evidence="11">Cytoplasm</location>
    </subcellularLocation>
</comment>
<dbReference type="EMBL" id="CP102480">
    <property type="protein sequence ID" value="UUX52194.1"/>
    <property type="molecule type" value="Genomic_DNA"/>
</dbReference>
<dbReference type="HAMAP" id="MF_01021">
    <property type="entry name" value="HisI"/>
    <property type="match status" value="1"/>
</dbReference>
<keyword evidence="10 11" id="KW-0368">Histidine biosynthesis</keyword>
<evidence type="ECO:0000256" key="3">
    <source>
        <dbReference type="ARBA" id="ARBA00005169"/>
    </source>
</evidence>
<evidence type="ECO:0000256" key="4">
    <source>
        <dbReference type="ARBA" id="ARBA00005204"/>
    </source>
</evidence>
<comment type="function">
    <text evidence="11">Catalyzes the hydrolysis of the adenine ring of phosphoribosyl-AMP.</text>
</comment>
<feature type="binding site" evidence="11">
    <location>
        <position position="116"/>
    </location>
    <ligand>
        <name>Zn(2+)</name>
        <dbReference type="ChEBI" id="CHEBI:29105"/>
        <note>ligand shared between dimeric partners</note>
    </ligand>
</feature>
<dbReference type="EC" id="3.5.4.19" evidence="11"/>
<name>A0A9J7AZK0_9PROT</name>
<dbReference type="AlphaFoldDB" id="A0A9J7AZK0"/>
<comment type="catalytic activity">
    <reaction evidence="1 11">
        <text>1-(5-phospho-beta-D-ribosyl)-5'-AMP + H2O = 1-(5-phospho-beta-D-ribosyl)-5-[(5-phospho-beta-D-ribosylamino)methylideneamino]imidazole-4-carboxamide</text>
        <dbReference type="Rhea" id="RHEA:20049"/>
        <dbReference type="ChEBI" id="CHEBI:15377"/>
        <dbReference type="ChEBI" id="CHEBI:58435"/>
        <dbReference type="ChEBI" id="CHEBI:59457"/>
        <dbReference type="EC" id="3.5.4.19"/>
    </reaction>
</comment>
<dbReference type="GO" id="GO:0005737">
    <property type="term" value="C:cytoplasm"/>
    <property type="evidence" value="ECO:0007669"/>
    <property type="project" value="UniProtKB-SubCell"/>
</dbReference>
<feature type="binding site" evidence="11">
    <location>
        <position position="95"/>
    </location>
    <ligand>
        <name>Mg(2+)</name>
        <dbReference type="ChEBI" id="CHEBI:18420"/>
    </ligand>
</feature>
<dbReference type="PANTHER" id="PTHR42945">
    <property type="entry name" value="HISTIDINE BIOSYNTHESIS BIFUNCTIONAL PROTEIN"/>
    <property type="match status" value="1"/>
</dbReference>
<evidence type="ECO:0000256" key="5">
    <source>
        <dbReference type="ARBA" id="ARBA00007731"/>
    </source>
</evidence>
<evidence type="ECO:0000256" key="2">
    <source>
        <dbReference type="ARBA" id="ARBA00001460"/>
    </source>
</evidence>
<evidence type="ECO:0000259" key="12">
    <source>
        <dbReference type="Pfam" id="PF01502"/>
    </source>
</evidence>
<keyword evidence="8 11" id="KW-0028">Amino-acid biosynthesis</keyword>
<proteinExistence type="inferred from homology"/>
<comment type="cofactor">
    <cofactor evidence="11">
        <name>Mg(2+)</name>
        <dbReference type="ChEBI" id="CHEBI:18420"/>
    </cofactor>
    <text evidence="11">Binds 1 Mg(2+) ion per subunit.</text>
</comment>
<evidence type="ECO:0000256" key="11">
    <source>
        <dbReference type="HAMAP-Rule" id="MF_01021"/>
    </source>
</evidence>
<protein>
    <recommendedName>
        <fullName evidence="11">Phosphoribosyl-AMP cyclohydrolase</fullName>
        <shortName evidence="11">PRA-CH</shortName>
        <ecNumber evidence="11">3.5.4.19</ecNumber>
    </recommendedName>
</protein>
<dbReference type="SUPFAM" id="SSF141734">
    <property type="entry name" value="HisI-like"/>
    <property type="match status" value="1"/>
</dbReference>
<evidence type="ECO:0000256" key="6">
    <source>
        <dbReference type="ARBA" id="ARBA00008299"/>
    </source>
</evidence>
<dbReference type="GO" id="GO:0004635">
    <property type="term" value="F:phosphoribosyl-AMP cyclohydrolase activity"/>
    <property type="evidence" value="ECO:0007669"/>
    <property type="project" value="UniProtKB-UniRule"/>
</dbReference>
<dbReference type="FunFam" id="3.10.20.810:FF:000001">
    <property type="entry name" value="Histidine biosynthesis bifunctional protein HisIE"/>
    <property type="match status" value="1"/>
</dbReference>
<evidence type="ECO:0000256" key="7">
    <source>
        <dbReference type="ARBA" id="ARBA00022490"/>
    </source>
</evidence>
<feature type="binding site" evidence="11">
    <location>
        <position position="94"/>
    </location>
    <ligand>
        <name>Zn(2+)</name>
        <dbReference type="ChEBI" id="CHEBI:29105"/>
        <note>ligand shared between dimeric partners</note>
    </ligand>
</feature>
<evidence type="ECO:0000256" key="1">
    <source>
        <dbReference type="ARBA" id="ARBA00000024"/>
    </source>
</evidence>
<feature type="binding site" evidence="11">
    <location>
        <position position="109"/>
    </location>
    <ligand>
        <name>Zn(2+)</name>
        <dbReference type="ChEBI" id="CHEBI:29105"/>
        <note>ligand shared between dimeric partners</note>
    </ligand>
</feature>
<dbReference type="GO" id="GO:0004636">
    <property type="term" value="F:phosphoribosyl-ATP diphosphatase activity"/>
    <property type="evidence" value="ECO:0007669"/>
    <property type="project" value="UniProtKB-EC"/>
</dbReference>
<keyword evidence="9 11" id="KW-0378">Hydrolase</keyword>
<evidence type="ECO:0000313" key="14">
    <source>
        <dbReference type="Proteomes" id="UP001060336"/>
    </source>
</evidence>